<protein>
    <submittedName>
        <fullName evidence="2">Uncharacterized protein</fullName>
    </submittedName>
</protein>
<accession>A0A674P0T3</accession>
<sequence>IINHFNHVAVKKAKQRLETKTEPNHRGEESPALNQISRVARKTERGTQTLAPPRGNRRQRAPPRGNQRQRAPPRGNQRQRAPPRGNQRQRAPPRGNQRQRAPPRGNQRQRAPPRGNQGSPTESELPPGPALGGRRLIGSLLMSVCFCVMANKVKVSDGTNLVQML</sequence>
<evidence type="ECO:0000313" key="2">
    <source>
        <dbReference type="Ensembl" id="ENSTRUP00000079251.1"/>
    </source>
</evidence>
<reference evidence="2" key="2">
    <citation type="submission" date="2025-08" db="UniProtKB">
        <authorList>
            <consortium name="Ensembl"/>
        </authorList>
    </citation>
    <scope>IDENTIFICATION</scope>
</reference>
<evidence type="ECO:0000313" key="3">
    <source>
        <dbReference type="Proteomes" id="UP000005226"/>
    </source>
</evidence>
<feature type="compositionally biased region" description="Basic and acidic residues" evidence="1">
    <location>
        <begin position="15"/>
        <end position="29"/>
    </location>
</feature>
<name>A0A674P0T3_TAKRU</name>
<reference evidence="2 3" key="1">
    <citation type="journal article" date="2011" name="Genome Biol. Evol.">
        <title>Integration of the genetic map and genome assembly of fugu facilitates insights into distinct features of genome evolution in teleosts and mammals.</title>
        <authorList>
            <person name="Kai W."/>
            <person name="Kikuchi K."/>
            <person name="Tohari S."/>
            <person name="Chew A.K."/>
            <person name="Tay A."/>
            <person name="Fujiwara A."/>
            <person name="Hosoya S."/>
            <person name="Suetake H."/>
            <person name="Naruse K."/>
            <person name="Brenner S."/>
            <person name="Suzuki Y."/>
            <person name="Venkatesh B."/>
        </authorList>
    </citation>
    <scope>NUCLEOTIDE SEQUENCE [LARGE SCALE GENOMIC DNA]</scope>
</reference>
<organism evidence="2 3">
    <name type="scientific">Takifugu rubripes</name>
    <name type="common">Japanese pufferfish</name>
    <name type="synonym">Fugu rubripes</name>
    <dbReference type="NCBI Taxonomy" id="31033"/>
    <lineage>
        <taxon>Eukaryota</taxon>
        <taxon>Metazoa</taxon>
        <taxon>Chordata</taxon>
        <taxon>Craniata</taxon>
        <taxon>Vertebrata</taxon>
        <taxon>Euteleostomi</taxon>
        <taxon>Actinopterygii</taxon>
        <taxon>Neopterygii</taxon>
        <taxon>Teleostei</taxon>
        <taxon>Neoteleostei</taxon>
        <taxon>Acanthomorphata</taxon>
        <taxon>Eupercaria</taxon>
        <taxon>Tetraodontiformes</taxon>
        <taxon>Tetradontoidea</taxon>
        <taxon>Tetraodontidae</taxon>
        <taxon>Takifugu</taxon>
    </lineage>
</organism>
<dbReference type="Ensembl" id="ENSTRUT00000083877.1">
    <property type="protein sequence ID" value="ENSTRUP00000079251.1"/>
    <property type="gene ID" value="ENSTRUG00000024668.2"/>
</dbReference>
<evidence type="ECO:0000256" key="1">
    <source>
        <dbReference type="SAM" id="MobiDB-lite"/>
    </source>
</evidence>
<proteinExistence type="predicted"/>
<dbReference type="Proteomes" id="UP000005226">
    <property type="component" value="Chromosome 8"/>
</dbReference>
<keyword evidence="3" id="KW-1185">Reference proteome</keyword>
<feature type="region of interest" description="Disordered" evidence="1">
    <location>
        <begin position="12"/>
        <end position="131"/>
    </location>
</feature>
<dbReference type="AlphaFoldDB" id="A0A674P0T3"/>
<reference evidence="2" key="3">
    <citation type="submission" date="2025-09" db="UniProtKB">
        <authorList>
            <consortium name="Ensembl"/>
        </authorList>
    </citation>
    <scope>IDENTIFICATION</scope>
</reference>